<dbReference type="Pfam" id="PF00010">
    <property type="entry name" value="HLH"/>
    <property type="match status" value="1"/>
</dbReference>
<evidence type="ECO:0000313" key="7">
    <source>
        <dbReference type="Proteomes" id="UP000790787"/>
    </source>
</evidence>
<dbReference type="OMA" id="KGLLQNH"/>
<dbReference type="STRING" id="4097.A0A1S3ZPG8"/>
<dbReference type="GO" id="GO:0005634">
    <property type="term" value="C:nucleus"/>
    <property type="evidence" value="ECO:0007669"/>
    <property type="project" value="UniProtKB-SubCell"/>
</dbReference>
<dbReference type="GO" id="GO:0009555">
    <property type="term" value="P:pollen development"/>
    <property type="evidence" value="ECO:0000318"/>
    <property type="project" value="GO_Central"/>
</dbReference>
<evidence type="ECO:0000256" key="2">
    <source>
        <dbReference type="ARBA" id="ARBA00023015"/>
    </source>
</evidence>
<dbReference type="GeneID" id="107789166"/>
<dbReference type="OrthoDB" id="1932168at2759"/>
<dbReference type="Gene3D" id="4.10.280.10">
    <property type="entry name" value="Helix-loop-helix DNA-binding domain"/>
    <property type="match status" value="1"/>
</dbReference>
<organism evidence="7 8">
    <name type="scientific">Nicotiana tabacum</name>
    <name type="common">Common tobacco</name>
    <dbReference type="NCBI Taxonomy" id="4097"/>
    <lineage>
        <taxon>Eukaryota</taxon>
        <taxon>Viridiplantae</taxon>
        <taxon>Streptophyta</taxon>
        <taxon>Embryophyta</taxon>
        <taxon>Tracheophyta</taxon>
        <taxon>Spermatophyta</taxon>
        <taxon>Magnoliopsida</taxon>
        <taxon>eudicotyledons</taxon>
        <taxon>Gunneridae</taxon>
        <taxon>Pentapetalae</taxon>
        <taxon>asterids</taxon>
        <taxon>lamiids</taxon>
        <taxon>Solanales</taxon>
        <taxon>Solanaceae</taxon>
        <taxon>Nicotianoideae</taxon>
        <taxon>Nicotianeae</taxon>
        <taxon>Nicotiana</taxon>
    </lineage>
</organism>
<evidence type="ECO:0000313" key="8">
    <source>
        <dbReference type="RefSeq" id="XP_016466430.1"/>
    </source>
</evidence>
<name>A0A1S3ZPG8_TOBAC</name>
<dbReference type="AlphaFoldDB" id="A0A1S3ZPG8"/>
<feature type="coiled-coil region" evidence="5">
    <location>
        <begin position="284"/>
        <end position="311"/>
    </location>
</feature>
<evidence type="ECO:0000256" key="3">
    <source>
        <dbReference type="ARBA" id="ARBA00023163"/>
    </source>
</evidence>
<keyword evidence="3" id="KW-0804">Transcription</keyword>
<dbReference type="KEGG" id="nta:107789166"/>
<protein>
    <submittedName>
        <fullName evidence="8">Transcription factor bHLH91-like</fullName>
    </submittedName>
</protein>
<dbReference type="InterPro" id="IPR045895">
    <property type="entry name" value="bHLH91-like"/>
</dbReference>
<feature type="domain" description="BHLH" evidence="6">
    <location>
        <begin position="238"/>
        <end position="287"/>
    </location>
</feature>
<evidence type="ECO:0000256" key="1">
    <source>
        <dbReference type="ARBA" id="ARBA00004123"/>
    </source>
</evidence>
<dbReference type="SUPFAM" id="SSF47459">
    <property type="entry name" value="HLH, helix-loop-helix DNA-binding domain"/>
    <property type="match status" value="1"/>
</dbReference>
<keyword evidence="4" id="KW-0539">Nucleus</keyword>
<evidence type="ECO:0000256" key="5">
    <source>
        <dbReference type="SAM" id="Coils"/>
    </source>
</evidence>
<dbReference type="RefSeq" id="XP_016466430.1">
    <property type="nucleotide sequence ID" value="XM_016610944.2"/>
</dbReference>
<dbReference type="PANTHER" id="PTHR46834">
    <property type="entry name" value="TRANSCRIPTION FACTOR BHLH91"/>
    <property type="match status" value="1"/>
</dbReference>
<dbReference type="PaxDb" id="4097-A0A1S3ZPG8"/>
<dbReference type="PROSITE" id="PS50888">
    <property type="entry name" value="BHLH"/>
    <property type="match status" value="1"/>
</dbReference>
<dbReference type="RefSeq" id="XP_016466430.1">
    <property type="nucleotide sequence ID" value="XM_016610944.1"/>
</dbReference>
<dbReference type="Proteomes" id="UP000790787">
    <property type="component" value="Chromosome 19"/>
</dbReference>
<keyword evidence="2" id="KW-0805">Transcription regulation</keyword>
<accession>A0A1S3ZPG8</accession>
<evidence type="ECO:0000256" key="4">
    <source>
        <dbReference type="ARBA" id="ARBA00023242"/>
    </source>
</evidence>
<dbReference type="SMART" id="SM00353">
    <property type="entry name" value="HLH"/>
    <property type="match status" value="1"/>
</dbReference>
<dbReference type="InterPro" id="IPR036638">
    <property type="entry name" value="HLH_DNA-bd_sf"/>
</dbReference>
<dbReference type="SMR" id="A0A1S3ZPG8"/>
<dbReference type="InterPro" id="IPR011598">
    <property type="entry name" value="bHLH_dom"/>
</dbReference>
<dbReference type="GO" id="GO:0048658">
    <property type="term" value="P:anther wall tapetum development"/>
    <property type="evidence" value="ECO:0000318"/>
    <property type="project" value="GO_Central"/>
</dbReference>
<dbReference type="CDD" id="cd18918">
    <property type="entry name" value="bHLH_AtMYC1_like"/>
    <property type="match status" value="1"/>
</dbReference>
<evidence type="ECO:0000259" key="6">
    <source>
        <dbReference type="PROSITE" id="PS50888"/>
    </source>
</evidence>
<comment type="subcellular location">
    <subcellularLocation>
        <location evidence="1">Nucleus</location>
    </subcellularLocation>
</comment>
<gene>
    <name evidence="8" type="primary">LOC107789166</name>
</gene>
<keyword evidence="7" id="KW-1185">Reference proteome</keyword>
<reference evidence="8" key="2">
    <citation type="submission" date="2025-08" db="UniProtKB">
        <authorList>
            <consortium name="RefSeq"/>
        </authorList>
    </citation>
    <scope>IDENTIFICATION</scope>
    <source>
        <tissue evidence="8">Leaf</tissue>
    </source>
</reference>
<dbReference type="GO" id="GO:0006355">
    <property type="term" value="P:regulation of DNA-templated transcription"/>
    <property type="evidence" value="ECO:0000318"/>
    <property type="project" value="GO_Central"/>
</dbReference>
<reference evidence="7" key="1">
    <citation type="journal article" date="2014" name="Nat. Commun.">
        <title>The tobacco genome sequence and its comparison with those of tomato and potato.</title>
        <authorList>
            <person name="Sierro N."/>
            <person name="Battey J.N."/>
            <person name="Ouadi S."/>
            <person name="Bakaher N."/>
            <person name="Bovet L."/>
            <person name="Willig A."/>
            <person name="Goepfert S."/>
            <person name="Peitsch M.C."/>
            <person name="Ivanov N.V."/>
        </authorList>
    </citation>
    <scope>NUCLEOTIDE SEQUENCE [LARGE SCALE GENOMIC DNA]</scope>
</reference>
<keyword evidence="5" id="KW-0175">Coiled coil</keyword>
<dbReference type="GO" id="GO:0046983">
    <property type="term" value="F:protein dimerization activity"/>
    <property type="evidence" value="ECO:0007669"/>
    <property type="project" value="InterPro"/>
</dbReference>
<dbReference type="InterPro" id="IPR045896">
    <property type="entry name" value="MYC1-like_bHLH"/>
</dbReference>
<dbReference type="PANTHER" id="PTHR46834:SF7">
    <property type="entry name" value="TRANSCRIPTION FACTOR BHLH91-LIKE"/>
    <property type="match status" value="1"/>
</dbReference>
<sequence>MLSCTVSKCSEHFRRMYAESLAFDPTSHEQDEGTEEKGLLQNHSTTCGTNFSLGLELQQQQLNLEMGKFHSTLNSNIIQTENNLIQEFGHEHNNNTVLSYGQANWEEMGFNPYDHQHGHERHQISNFPISTLITNNPSNPIANTSLGHWVGFPRTELASTSTNLFYDPQQNMPVNICTAQPSLFKELFQLSPHGSYGLGSSGTGSFFSHGVAEEEVTGALYRDAGSFDINSAAKKREGKDIKHHASEKQRRVHFSDKFQALRALIPNPSKNDRATIIADAIGYINMLKTKVNELKNEVEKKERVKRQRTEDGSCGFNTVMEAAENHVNMRSSWLQKKSKNTEVDVRIMDDEVTVKLVQQQKRMNCLLFVSKAFNEFQLDIHHVSGGLIGDHYSYLFNSKICEGSTVYASAIANKVFEILDKEHAPIAPSCDL</sequence>
<proteinExistence type="predicted"/>